<evidence type="ECO:0000313" key="1">
    <source>
        <dbReference type="EMBL" id="MDS1820778.1"/>
    </source>
</evidence>
<sequence length="245" mass="27966">MQIINFDDIYMRGGSSSELPPHIKILLEATVSQLSWVKDPELVYNRVALEFRPPMVMESQFSKMDEHVEEAKYFNNLILNGLSDEIRFAISQILLSGCFSQIKPTHNFRVKIADIWDGSEGCDWHNDSIEGGDFVALVYLSDHDVWSKDLGGCFQYGRVPYRDGDGYFIDYSGRANEIDINGTVYPSSGSIVVINNHNHFMTHRCFKLKSPNEKRITLTIGFDIEVKKDFSSESVVYWPNDICVS</sequence>
<dbReference type="RefSeq" id="WP_311019555.1">
    <property type="nucleotide sequence ID" value="NZ_JAUHGG010000003.1"/>
</dbReference>
<gene>
    <name evidence="1" type="ORF">QX249_08940</name>
</gene>
<dbReference type="Proteomes" id="UP001253193">
    <property type="component" value="Unassembled WGS sequence"/>
</dbReference>
<evidence type="ECO:0008006" key="3">
    <source>
        <dbReference type="Google" id="ProtNLM"/>
    </source>
</evidence>
<accession>A0AAW8PYP8</accession>
<reference evidence="1" key="1">
    <citation type="submission" date="2023-06" db="EMBL/GenBank/DDBJ databases">
        <title>Genomic Diversity of Vibrio spp. and Metagenomic Analysis of Pathogens in Florida Gulf Coastal Waters Following Hurricane Ian.</title>
        <authorList>
            <person name="Brumfield K.D."/>
        </authorList>
    </citation>
    <scope>NUCLEOTIDE SEQUENCE</scope>
    <source>
        <strain evidence="1">WBS2B-138</strain>
    </source>
</reference>
<organism evidence="1 2">
    <name type="scientific">Vibrio parahaemolyticus</name>
    <dbReference type="NCBI Taxonomy" id="670"/>
    <lineage>
        <taxon>Bacteria</taxon>
        <taxon>Pseudomonadati</taxon>
        <taxon>Pseudomonadota</taxon>
        <taxon>Gammaproteobacteria</taxon>
        <taxon>Vibrionales</taxon>
        <taxon>Vibrionaceae</taxon>
        <taxon>Vibrio</taxon>
    </lineage>
</organism>
<dbReference type="EMBL" id="JAUHGG010000003">
    <property type="protein sequence ID" value="MDS1820778.1"/>
    <property type="molecule type" value="Genomic_DNA"/>
</dbReference>
<protein>
    <recommendedName>
        <fullName evidence="3">Fe2OG dioxygenase domain-containing protein</fullName>
    </recommendedName>
</protein>
<comment type="caution">
    <text evidence="1">The sequence shown here is derived from an EMBL/GenBank/DDBJ whole genome shotgun (WGS) entry which is preliminary data.</text>
</comment>
<evidence type="ECO:0000313" key="2">
    <source>
        <dbReference type="Proteomes" id="UP001253193"/>
    </source>
</evidence>
<proteinExistence type="predicted"/>
<dbReference type="AlphaFoldDB" id="A0AAW8PYP8"/>
<name>A0AAW8PYP8_VIBPH</name>